<gene>
    <name evidence="1" type="ORF">KIPB_014701</name>
</gene>
<evidence type="ECO:0000313" key="1">
    <source>
        <dbReference type="EMBL" id="GIQ91445.1"/>
    </source>
</evidence>
<reference evidence="1 2" key="1">
    <citation type="journal article" date="2018" name="PLoS ONE">
        <title>The draft genome of Kipferlia bialata reveals reductive genome evolution in fornicate parasites.</title>
        <authorList>
            <person name="Tanifuji G."/>
            <person name="Takabayashi S."/>
            <person name="Kume K."/>
            <person name="Takagi M."/>
            <person name="Nakayama T."/>
            <person name="Kamikawa R."/>
            <person name="Inagaki Y."/>
            <person name="Hashimoto T."/>
        </authorList>
    </citation>
    <scope>NUCLEOTIDE SEQUENCE [LARGE SCALE GENOMIC DNA]</scope>
    <source>
        <strain evidence="1">NY0173</strain>
    </source>
</reference>
<proteinExistence type="predicted"/>
<dbReference type="AlphaFoldDB" id="A0A9K3DAL5"/>
<feature type="non-terminal residue" evidence="1">
    <location>
        <position position="24"/>
    </location>
</feature>
<name>A0A9K3DAL5_9EUKA</name>
<dbReference type="Proteomes" id="UP000265618">
    <property type="component" value="Unassembled WGS sequence"/>
</dbReference>
<comment type="caution">
    <text evidence="1">The sequence shown here is derived from an EMBL/GenBank/DDBJ whole genome shotgun (WGS) entry which is preliminary data.</text>
</comment>
<organism evidence="1 2">
    <name type="scientific">Kipferlia bialata</name>
    <dbReference type="NCBI Taxonomy" id="797122"/>
    <lineage>
        <taxon>Eukaryota</taxon>
        <taxon>Metamonada</taxon>
        <taxon>Carpediemonas-like organisms</taxon>
        <taxon>Kipferlia</taxon>
    </lineage>
</organism>
<dbReference type="EMBL" id="BDIP01007726">
    <property type="protein sequence ID" value="GIQ91445.1"/>
    <property type="molecule type" value="Genomic_DNA"/>
</dbReference>
<evidence type="ECO:0000313" key="2">
    <source>
        <dbReference type="Proteomes" id="UP000265618"/>
    </source>
</evidence>
<sequence length="24" mass="2692">VGQGVPALVERLMSYIDTFKALQR</sequence>
<accession>A0A9K3DAL5</accession>
<protein>
    <submittedName>
        <fullName evidence="1">Uncharacterized protein</fullName>
    </submittedName>
</protein>
<keyword evidence="2" id="KW-1185">Reference proteome</keyword>